<name>A0AAV7UT12_PLEWA</name>
<evidence type="ECO:0000313" key="3">
    <source>
        <dbReference type="Proteomes" id="UP001066276"/>
    </source>
</evidence>
<proteinExistence type="predicted"/>
<dbReference type="AlphaFoldDB" id="A0AAV7UT12"/>
<keyword evidence="3" id="KW-1185">Reference proteome</keyword>
<sequence length="232" mass="24205">MLVAAPFSVSPHCPLSSSRSLQGKRRERRCRQFQTRGTYFRVLPPSGAEEGLKTPAEVAGRRQSWVAGISAASPTRGCGSAPSVRPPALGLVVGPPVVHWSFRIAFVLFLPRGPRVPRARSVGRVLEAPHGAVPPLCLLFSPVSVGRPWDRDGAAPPPSRLPPAGQPQALQVSATARLTPGSGAQRPLEHSAAGQILQCGHNEAPAASPGSLQHGAPGLGGHLPSWPGHAPI</sequence>
<feature type="region of interest" description="Disordered" evidence="1">
    <location>
        <begin position="1"/>
        <end position="27"/>
    </location>
</feature>
<accession>A0AAV7UT12</accession>
<evidence type="ECO:0000256" key="1">
    <source>
        <dbReference type="SAM" id="MobiDB-lite"/>
    </source>
</evidence>
<reference evidence="2" key="1">
    <citation type="journal article" date="2022" name="bioRxiv">
        <title>Sequencing and chromosome-scale assembly of the giantPleurodeles waltlgenome.</title>
        <authorList>
            <person name="Brown T."/>
            <person name="Elewa A."/>
            <person name="Iarovenko S."/>
            <person name="Subramanian E."/>
            <person name="Araus A.J."/>
            <person name="Petzold A."/>
            <person name="Susuki M."/>
            <person name="Suzuki K.-i.T."/>
            <person name="Hayashi T."/>
            <person name="Toyoda A."/>
            <person name="Oliveira C."/>
            <person name="Osipova E."/>
            <person name="Leigh N.D."/>
            <person name="Simon A."/>
            <person name="Yun M.H."/>
        </authorList>
    </citation>
    <scope>NUCLEOTIDE SEQUENCE</scope>
    <source>
        <strain evidence="2">20211129_DDA</strain>
        <tissue evidence="2">Liver</tissue>
    </source>
</reference>
<feature type="region of interest" description="Disordered" evidence="1">
    <location>
        <begin position="201"/>
        <end position="232"/>
    </location>
</feature>
<comment type="caution">
    <text evidence="2">The sequence shown here is derived from an EMBL/GenBank/DDBJ whole genome shotgun (WGS) entry which is preliminary data.</text>
</comment>
<organism evidence="2 3">
    <name type="scientific">Pleurodeles waltl</name>
    <name type="common">Iberian ribbed newt</name>
    <dbReference type="NCBI Taxonomy" id="8319"/>
    <lineage>
        <taxon>Eukaryota</taxon>
        <taxon>Metazoa</taxon>
        <taxon>Chordata</taxon>
        <taxon>Craniata</taxon>
        <taxon>Vertebrata</taxon>
        <taxon>Euteleostomi</taxon>
        <taxon>Amphibia</taxon>
        <taxon>Batrachia</taxon>
        <taxon>Caudata</taxon>
        <taxon>Salamandroidea</taxon>
        <taxon>Salamandridae</taxon>
        <taxon>Pleurodelinae</taxon>
        <taxon>Pleurodeles</taxon>
    </lineage>
</organism>
<dbReference type="EMBL" id="JANPWB010000004">
    <property type="protein sequence ID" value="KAJ1191757.1"/>
    <property type="molecule type" value="Genomic_DNA"/>
</dbReference>
<protein>
    <submittedName>
        <fullName evidence="2">Uncharacterized protein</fullName>
    </submittedName>
</protein>
<gene>
    <name evidence="2" type="ORF">NDU88_001073</name>
</gene>
<feature type="region of interest" description="Disordered" evidence="1">
    <location>
        <begin position="149"/>
        <end position="169"/>
    </location>
</feature>
<evidence type="ECO:0000313" key="2">
    <source>
        <dbReference type="EMBL" id="KAJ1191757.1"/>
    </source>
</evidence>
<dbReference type="Proteomes" id="UP001066276">
    <property type="component" value="Chromosome 2_2"/>
</dbReference>
<feature type="compositionally biased region" description="Pro residues" evidence="1">
    <location>
        <begin position="155"/>
        <end position="165"/>
    </location>
</feature>